<keyword evidence="2" id="KW-1185">Reference proteome</keyword>
<comment type="caution">
    <text evidence="1">The sequence shown here is derived from an EMBL/GenBank/DDBJ whole genome shotgun (WGS) entry which is preliminary data.</text>
</comment>
<dbReference type="AlphaFoldDB" id="A0AA35S3J8"/>
<name>A0AA35S3J8_GEOBA</name>
<reference evidence="1" key="1">
    <citation type="submission" date="2023-03" db="EMBL/GenBank/DDBJ databases">
        <authorList>
            <person name="Steffen K."/>
            <person name="Cardenas P."/>
        </authorList>
    </citation>
    <scope>NUCLEOTIDE SEQUENCE</scope>
</reference>
<proteinExistence type="predicted"/>
<sequence>MFFLSLSPILSGPLSRSPSLAVHVVFPGVQRPPGSAESAILRCPGVTGVPDISLPPGLSPIILSLHPH</sequence>
<accession>A0AA35S3J8</accession>
<evidence type="ECO:0000313" key="1">
    <source>
        <dbReference type="EMBL" id="CAI8022798.1"/>
    </source>
</evidence>
<dbReference type="EMBL" id="CASHTH010001979">
    <property type="protein sequence ID" value="CAI8022798.1"/>
    <property type="molecule type" value="Genomic_DNA"/>
</dbReference>
<evidence type="ECO:0000313" key="2">
    <source>
        <dbReference type="Proteomes" id="UP001174909"/>
    </source>
</evidence>
<organism evidence="1 2">
    <name type="scientific">Geodia barretti</name>
    <name type="common">Barrett's horny sponge</name>
    <dbReference type="NCBI Taxonomy" id="519541"/>
    <lineage>
        <taxon>Eukaryota</taxon>
        <taxon>Metazoa</taxon>
        <taxon>Porifera</taxon>
        <taxon>Demospongiae</taxon>
        <taxon>Heteroscleromorpha</taxon>
        <taxon>Tetractinellida</taxon>
        <taxon>Astrophorina</taxon>
        <taxon>Geodiidae</taxon>
        <taxon>Geodia</taxon>
    </lineage>
</organism>
<gene>
    <name evidence="1" type="ORF">GBAR_LOCUS13350</name>
</gene>
<dbReference type="Proteomes" id="UP001174909">
    <property type="component" value="Unassembled WGS sequence"/>
</dbReference>
<protein>
    <submittedName>
        <fullName evidence="1">Uncharacterized protein</fullName>
    </submittedName>
</protein>